<reference evidence="2" key="1">
    <citation type="submission" date="2011-04" db="EMBL/GenBank/DDBJ databases">
        <title>Evolution of plant cell wall degrading machinery underlies the functional diversity of forest fungi.</title>
        <authorList>
            <consortium name="US DOE Joint Genome Institute (JGI-PGF)"/>
            <person name="Eastwood D.C."/>
            <person name="Floudas D."/>
            <person name="Binder M."/>
            <person name="Majcherczyk A."/>
            <person name="Schneider P."/>
            <person name="Aerts A."/>
            <person name="Asiegbu F.O."/>
            <person name="Baker S.E."/>
            <person name="Barry K."/>
            <person name="Bendiksby M."/>
            <person name="Blumentritt M."/>
            <person name="Coutinho P.M."/>
            <person name="Cullen D."/>
            <person name="Cullen D."/>
            <person name="Gathman A."/>
            <person name="Goodell B."/>
            <person name="Henrissat B."/>
            <person name="Ihrmark K."/>
            <person name="Kauserud H."/>
            <person name="Kohler A."/>
            <person name="LaButti K."/>
            <person name="Lapidus A."/>
            <person name="Lavin J.L."/>
            <person name="Lee Y.-H."/>
            <person name="Lindquist E."/>
            <person name="Lilly W."/>
            <person name="Lucas S."/>
            <person name="Morin E."/>
            <person name="Murat C."/>
            <person name="Oguiza J.A."/>
            <person name="Park J."/>
            <person name="Pisabarro A.G."/>
            <person name="Riley R."/>
            <person name="Rosling A."/>
            <person name="Salamov A."/>
            <person name="Schmidt O."/>
            <person name="Schmutz J."/>
            <person name="Skrede I."/>
            <person name="Stenlid J."/>
            <person name="Wiebenga A."/>
            <person name="Xie X."/>
            <person name="Kues U."/>
            <person name="Hibbett D.S."/>
            <person name="Hoffmeister D."/>
            <person name="Hogberg N."/>
            <person name="Martin F."/>
            <person name="Grigoriev I.V."/>
            <person name="Watkinson S.C."/>
        </authorList>
    </citation>
    <scope>NUCLEOTIDE SEQUENCE</scope>
    <source>
        <strain evidence="2">S7.9</strain>
    </source>
</reference>
<evidence type="ECO:0000256" key="1">
    <source>
        <dbReference type="SAM" id="SignalP"/>
    </source>
</evidence>
<dbReference type="GeneID" id="18814218"/>
<dbReference type="Gene3D" id="3.80.10.10">
    <property type="entry name" value="Ribonuclease Inhibitor"/>
    <property type="match status" value="1"/>
</dbReference>
<dbReference type="RefSeq" id="XP_007313877.1">
    <property type="nucleotide sequence ID" value="XM_007313815.1"/>
</dbReference>
<name>F8NGZ3_SERL9</name>
<proteinExistence type="predicted"/>
<organism>
    <name type="scientific">Serpula lacrymans var. lacrymans (strain S7.9)</name>
    <name type="common">Dry rot fungus</name>
    <dbReference type="NCBI Taxonomy" id="578457"/>
    <lineage>
        <taxon>Eukaryota</taxon>
        <taxon>Fungi</taxon>
        <taxon>Dikarya</taxon>
        <taxon>Basidiomycota</taxon>
        <taxon>Agaricomycotina</taxon>
        <taxon>Agaricomycetes</taxon>
        <taxon>Agaricomycetidae</taxon>
        <taxon>Boletales</taxon>
        <taxon>Coniophorineae</taxon>
        <taxon>Serpulaceae</taxon>
        <taxon>Serpula</taxon>
    </lineage>
</organism>
<dbReference type="SUPFAM" id="SSF52047">
    <property type="entry name" value="RNI-like"/>
    <property type="match status" value="1"/>
</dbReference>
<feature type="signal peptide" evidence="1">
    <location>
        <begin position="1"/>
        <end position="22"/>
    </location>
</feature>
<dbReference type="KEGG" id="sla:SERLADRAFT_433601"/>
<feature type="chain" id="PRO_5003381307" evidence="1">
    <location>
        <begin position="23"/>
        <end position="423"/>
    </location>
</feature>
<sequence>MSLLAILSTVLALLDQLPFCDSQEHVTKYHSTNFVPSLEDVQSIRDLISDRETQLASLNSEIFQVDNVMERLRAARTVLVKSRTHVEGSLRSHKTLVSAVRRLPAEIMGEIFIQCLPCEHYIRPRVEDCPLLLTRVCRSWRTIALSVPQLWCSLSVSLQKATGHSSSPYEAWLARAKSLPLSIGVIVDDNDALAGVMKRHQPMNWLRPYITRCRDLWVATTNGNPFCEVLQCTPSLERLQLTGCRLPNEGFVISDTATRLRTLCLRFVGQDVESLATLNPPWARLTDLTLTFSNLSGQSFLRVLQSCPLLERLSLSLVSVNDADITPIRQSGCLHHPSIRRIEIRVSKGFDILLDGLTLPLLQELEVCFCGRDSGAWPHSQFKSFLIRSLCPLERLVVRCWKKLCPSHLVEYTEILPLLQARM</sequence>
<dbReference type="AlphaFoldDB" id="F8NGZ3"/>
<evidence type="ECO:0000313" key="2">
    <source>
        <dbReference type="EMBL" id="EGO29635.1"/>
    </source>
</evidence>
<dbReference type="EMBL" id="GL945429">
    <property type="protein sequence ID" value="EGO29635.1"/>
    <property type="molecule type" value="Genomic_DNA"/>
</dbReference>
<gene>
    <name evidence="2" type="ORF">SERLADRAFT_433601</name>
</gene>
<protein>
    <submittedName>
        <fullName evidence="2">Uncharacterized protein</fullName>
    </submittedName>
</protein>
<keyword evidence="1" id="KW-0732">Signal</keyword>
<dbReference type="OrthoDB" id="3365698at2759"/>
<dbReference type="Proteomes" id="UP000008064">
    <property type="component" value="Unassembled WGS sequence"/>
</dbReference>
<dbReference type="InterPro" id="IPR032675">
    <property type="entry name" value="LRR_dom_sf"/>
</dbReference>
<accession>F8NGZ3</accession>
<dbReference type="HOGENOM" id="CLU_018544_12_0_1"/>